<accession>A0A699HJX4</accession>
<dbReference type="EMBL" id="BKCJ010177580">
    <property type="protein sequence ID" value="GEY42664.1"/>
    <property type="molecule type" value="Genomic_DNA"/>
</dbReference>
<sequence>VNGIEWDLSVSKEELKTNVVDRSIEGKRNPQNPKLWLAAIQTEARHGSKKEAEILIAKALHECPNSGILWAANIEMAPRPLRQGKSGDAFKIMWMCSEWFSVKVVFCGFTCAEKGSGCSEMQFINDKRPEGMAPRGIFSAAAQCSLLSYQFTTYYNWHPVGDQVHSRIFGY</sequence>
<organism evidence="1">
    <name type="scientific">Tanacetum cinerariifolium</name>
    <name type="common">Dalmatian daisy</name>
    <name type="synonym">Chrysanthemum cinerariifolium</name>
    <dbReference type="NCBI Taxonomy" id="118510"/>
    <lineage>
        <taxon>Eukaryota</taxon>
        <taxon>Viridiplantae</taxon>
        <taxon>Streptophyta</taxon>
        <taxon>Embryophyta</taxon>
        <taxon>Tracheophyta</taxon>
        <taxon>Spermatophyta</taxon>
        <taxon>Magnoliopsida</taxon>
        <taxon>eudicotyledons</taxon>
        <taxon>Gunneridae</taxon>
        <taxon>Pentapetalae</taxon>
        <taxon>asterids</taxon>
        <taxon>campanulids</taxon>
        <taxon>Asterales</taxon>
        <taxon>Asteraceae</taxon>
        <taxon>Asteroideae</taxon>
        <taxon>Anthemideae</taxon>
        <taxon>Anthemidinae</taxon>
        <taxon>Tanacetum</taxon>
    </lineage>
</organism>
<protein>
    <recommendedName>
        <fullName evidence="2">Pre-mRNA-processing factor 6</fullName>
    </recommendedName>
</protein>
<feature type="non-terminal residue" evidence="1">
    <location>
        <position position="1"/>
    </location>
</feature>
<name>A0A699HJX4_TANCI</name>
<dbReference type="AlphaFoldDB" id="A0A699HJX4"/>
<gene>
    <name evidence="1" type="ORF">Tci_414638</name>
</gene>
<comment type="caution">
    <text evidence="1">The sequence shown here is derived from an EMBL/GenBank/DDBJ whole genome shotgun (WGS) entry which is preliminary data.</text>
</comment>
<evidence type="ECO:0008006" key="2">
    <source>
        <dbReference type="Google" id="ProtNLM"/>
    </source>
</evidence>
<evidence type="ECO:0000313" key="1">
    <source>
        <dbReference type="EMBL" id="GEY42664.1"/>
    </source>
</evidence>
<reference evidence="1" key="1">
    <citation type="journal article" date="2019" name="Sci. Rep.">
        <title>Draft genome of Tanacetum cinerariifolium, the natural source of mosquito coil.</title>
        <authorList>
            <person name="Yamashiro T."/>
            <person name="Shiraishi A."/>
            <person name="Satake H."/>
            <person name="Nakayama K."/>
        </authorList>
    </citation>
    <scope>NUCLEOTIDE SEQUENCE</scope>
</reference>
<proteinExistence type="predicted"/>